<reference evidence="1" key="1">
    <citation type="submission" date="2020-05" db="EMBL/GenBank/DDBJ databases">
        <authorList>
            <person name="Chiriac C."/>
            <person name="Salcher M."/>
            <person name="Ghai R."/>
            <person name="Kavagutti S V."/>
        </authorList>
    </citation>
    <scope>NUCLEOTIDE SEQUENCE</scope>
</reference>
<gene>
    <name evidence="1" type="ORF">UFOPK3046_01970</name>
</gene>
<organism evidence="1">
    <name type="scientific">freshwater metagenome</name>
    <dbReference type="NCBI Taxonomy" id="449393"/>
    <lineage>
        <taxon>unclassified sequences</taxon>
        <taxon>metagenomes</taxon>
        <taxon>ecological metagenomes</taxon>
    </lineage>
</organism>
<sequence>MGLKEVIADSGVTESVGGVQLLHIDHDRPEPAGRGRCGVQCNVAGNATRRTLCVARIEPNELLGYVVGNA</sequence>
<name>A0A6J6ZXR6_9ZZZZ</name>
<dbReference type="AlphaFoldDB" id="A0A6J6ZXR6"/>
<dbReference type="EMBL" id="CAFAAQ010000261">
    <property type="protein sequence ID" value="CAB4825291.1"/>
    <property type="molecule type" value="Genomic_DNA"/>
</dbReference>
<proteinExistence type="predicted"/>
<accession>A0A6J6ZXR6</accession>
<evidence type="ECO:0000313" key="1">
    <source>
        <dbReference type="EMBL" id="CAB4825291.1"/>
    </source>
</evidence>
<protein>
    <submittedName>
        <fullName evidence="1">Unannotated protein</fullName>
    </submittedName>
</protein>